<dbReference type="Proteomes" id="UP000631421">
    <property type="component" value="Unassembled WGS sequence"/>
</dbReference>
<feature type="transmembrane region" description="Helical" evidence="9">
    <location>
        <begin position="137"/>
        <end position="156"/>
    </location>
</feature>
<keyword evidence="4" id="KW-1003">Cell membrane</keyword>
<evidence type="ECO:0000256" key="3">
    <source>
        <dbReference type="ARBA" id="ARBA00022448"/>
    </source>
</evidence>
<dbReference type="EMBL" id="JACJPY010000036">
    <property type="protein sequence ID" value="MBD2150913.1"/>
    <property type="molecule type" value="Genomic_DNA"/>
</dbReference>
<dbReference type="CDD" id="cd06261">
    <property type="entry name" value="TM_PBP2"/>
    <property type="match status" value="1"/>
</dbReference>
<organism evidence="11 12">
    <name type="scientific">Pseudanabaena cinerea FACHB-1277</name>
    <dbReference type="NCBI Taxonomy" id="2949581"/>
    <lineage>
        <taxon>Bacteria</taxon>
        <taxon>Bacillati</taxon>
        <taxon>Cyanobacteriota</taxon>
        <taxon>Cyanophyceae</taxon>
        <taxon>Pseudanabaenales</taxon>
        <taxon>Pseudanabaenaceae</taxon>
        <taxon>Pseudanabaena</taxon>
        <taxon>Pseudanabaena cinerea</taxon>
    </lineage>
</organism>
<comment type="caution">
    <text evidence="11">The sequence shown here is derived from an EMBL/GenBank/DDBJ whole genome shotgun (WGS) entry which is preliminary data.</text>
</comment>
<feature type="transmembrane region" description="Helical" evidence="9">
    <location>
        <begin position="277"/>
        <end position="299"/>
    </location>
</feature>
<keyword evidence="12" id="KW-1185">Reference proteome</keyword>
<evidence type="ECO:0000256" key="1">
    <source>
        <dbReference type="ARBA" id="ARBA00004651"/>
    </source>
</evidence>
<dbReference type="InterPro" id="IPR043429">
    <property type="entry name" value="ArtM/GltK/GlnP/TcyL/YhdX-like"/>
</dbReference>
<proteinExistence type="inferred from homology"/>
<reference evidence="11" key="2">
    <citation type="submission" date="2020-08" db="EMBL/GenBank/DDBJ databases">
        <authorList>
            <person name="Chen M."/>
            <person name="Teng W."/>
            <person name="Zhao L."/>
            <person name="Hu C."/>
            <person name="Zhou Y."/>
            <person name="Han B."/>
            <person name="Song L."/>
            <person name="Shu W."/>
        </authorList>
    </citation>
    <scope>NUCLEOTIDE SEQUENCE</scope>
    <source>
        <strain evidence="11">FACHB-1277</strain>
    </source>
</reference>
<dbReference type="NCBIfam" id="TIGR01726">
    <property type="entry name" value="HEQRo_perm_3TM"/>
    <property type="match status" value="1"/>
</dbReference>
<feature type="domain" description="ABC transmembrane type-1" evidence="10">
    <location>
        <begin position="84"/>
        <end position="296"/>
    </location>
</feature>
<evidence type="ECO:0000313" key="11">
    <source>
        <dbReference type="EMBL" id="MBD2150913.1"/>
    </source>
</evidence>
<evidence type="ECO:0000259" key="10">
    <source>
        <dbReference type="PROSITE" id="PS50928"/>
    </source>
</evidence>
<dbReference type="InterPro" id="IPR000515">
    <property type="entry name" value="MetI-like"/>
</dbReference>
<keyword evidence="5 9" id="KW-0812">Transmembrane</keyword>
<evidence type="ECO:0000256" key="5">
    <source>
        <dbReference type="ARBA" id="ARBA00022692"/>
    </source>
</evidence>
<gene>
    <name evidence="11" type="ORF">H6F44_12400</name>
</gene>
<keyword evidence="8 9" id="KW-0472">Membrane</keyword>
<keyword evidence="3 9" id="KW-0813">Transport</keyword>
<dbReference type="SUPFAM" id="SSF161098">
    <property type="entry name" value="MetI-like"/>
    <property type="match status" value="1"/>
</dbReference>
<reference evidence="11" key="1">
    <citation type="journal article" date="2015" name="ISME J.">
        <title>Draft Genome Sequence of Streptomyces incarnatus NRRL8089, which Produces the Nucleoside Antibiotic Sinefungin.</title>
        <authorList>
            <person name="Oshima K."/>
            <person name="Hattori M."/>
            <person name="Shimizu H."/>
            <person name="Fukuda K."/>
            <person name="Nemoto M."/>
            <person name="Inagaki K."/>
            <person name="Tamura T."/>
        </authorList>
    </citation>
    <scope>NUCLEOTIDE SEQUENCE</scope>
    <source>
        <strain evidence="11">FACHB-1277</strain>
    </source>
</reference>
<dbReference type="Gene3D" id="1.10.3720.10">
    <property type="entry name" value="MetI-like"/>
    <property type="match status" value="1"/>
</dbReference>
<evidence type="ECO:0000256" key="8">
    <source>
        <dbReference type="ARBA" id="ARBA00023136"/>
    </source>
</evidence>
<evidence type="ECO:0000256" key="2">
    <source>
        <dbReference type="ARBA" id="ARBA00010072"/>
    </source>
</evidence>
<evidence type="ECO:0000256" key="6">
    <source>
        <dbReference type="ARBA" id="ARBA00022970"/>
    </source>
</evidence>
<evidence type="ECO:0000256" key="9">
    <source>
        <dbReference type="RuleBase" id="RU363032"/>
    </source>
</evidence>
<comment type="subcellular location">
    <subcellularLocation>
        <location evidence="1 9">Cell membrane</location>
        <topology evidence="1 9">Multi-pass membrane protein</topology>
    </subcellularLocation>
</comment>
<feature type="transmembrane region" description="Helical" evidence="9">
    <location>
        <begin position="177"/>
        <end position="196"/>
    </location>
</feature>
<dbReference type="InterPro" id="IPR010065">
    <property type="entry name" value="AA_ABC_transptr_permease_3TM"/>
</dbReference>
<dbReference type="PANTHER" id="PTHR30614:SF37">
    <property type="entry name" value="AMINO-ACID ABC TRANSPORTER PERMEASE PROTEIN YHDX-RELATED"/>
    <property type="match status" value="1"/>
</dbReference>
<keyword evidence="7 9" id="KW-1133">Transmembrane helix</keyword>
<dbReference type="GO" id="GO:0006865">
    <property type="term" value="P:amino acid transport"/>
    <property type="evidence" value="ECO:0007669"/>
    <property type="project" value="UniProtKB-KW"/>
</dbReference>
<name>A0A926UUG0_9CYAN</name>
<protein>
    <submittedName>
        <fullName evidence="11">ABC transporter permease subunit</fullName>
    </submittedName>
</protein>
<evidence type="ECO:0000256" key="7">
    <source>
        <dbReference type="ARBA" id="ARBA00022989"/>
    </source>
</evidence>
<dbReference type="AlphaFoldDB" id="A0A926UUG0"/>
<dbReference type="InterPro" id="IPR035906">
    <property type="entry name" value="MetI-like_sf"/>
</dbReference>
<feature type="transmembrane region" description="Helical" evidence="9">
    <location>
        <begin position="14"/>
        <end position="36"/>
    </location>
</feature>
<keyword evidence="6" id="KW-0029">Amino-acid transport</keyword>
<dbReference type="PROSITE" id="PS50928">
    <property type="entry name" value="ABC_TM1"/>
    <property type="match status" value="1"/>
</dbReference>
<dbReference type="Pfam" id="PF00528">
    <property type="entry name" value="BPD_transp_1"/>
    <property type="match status" value="1"/>
</dbReference>
<feature type="transmembrane region" description="Helical" evidence="9">
    <location>
        <begin position="90"/>
        <end position="110"/>
    </location>
</feature>
<dbReference type="PANTHER" id="PTHR30614">
    <property type="entry name" value="MEMBRANE COMPONENT OF AMINO ACID ABC TRANSPORTER"/>
    <property type="match status" value="1"/>
</dbReference>
<dbReference type="GO" id="GO:0043190">
    <property type="term" value="C:ATP-binding cassette (ABC) transporter complex"/>
    <property type="evidence" value="ECO:0007669"/>
    <property type="project" value="InterPro"/>
</dbReference>
<sequence length="308" mass="33817">MAQHPLSKWFRNIWHWRTIAQIIFLAMVITCSILAWNTLARNMRSSGLAISFDFLADPASFDIADTPFPYKASDSYTKALQVGLLNSLKVIAVSILSATAIGITVGVARLSNNWLVKHLSQVYVEILRNTPLLLQLFFWYSAIFLSLPATGDRLGFAILAKDGITFPALKMTLSSEFCALVMGLTMFASAFIAEIVRGGILAVPKGQTEAAKALGLSNFQTLQKIVLPQALRVIIPSLTSQYVNIAKNSSLAIAIGYTDIYRIASTTINQTGRPVNVILIIMAVYLTISLSISLGMNLLNRQFQIVER</sequence>
<accession>A0A926UUG0</accession>
<dbReference type="GO" id="GO:0022857">
    <property type="term" value="F:transmembrane transporter activity"/>
    <property type="evidence" value="ECO:0007669"/>
    <property type="project" value="InterPro"/>
</dbReference>
<evidence type="ECO:0000256" key="4">
    <source>
        <dbReference type="ARBA" id="ARBA00022475"/>
    </source>
</evidence>
<evidence type="ECO:0000313" key="12">
    <source>
        <dbReference type="Proteomes" id="UP000631421"/>
    </source>
</evidence>
<dbReference type="RefSeq" id="WP_190351272.1">
    <property type="nucleotide sequence ID" value="NZ_JACJPY010000036.1"/>
</dbReference>
<comment type="similarity">
    <text evidence="2">Belongs to the binding-protein-dependent transport system permease family. HisMQ subfamily.</text>
</comment>